<feature type="transmembrane region" description="Helical" evidence="1">
    <location>
        <begin position="104"/>
        <end position="125"/>
    </location>
</feature>
<protein>
    <submittedName>
        <fullName evidence="2">Uncharacterized protein</fullName>
    </submittedName>
</protein>
<dbReference type="EMBL" id="PIQO01000008">
    <property type="protein sequence ID" value="PKR84799.1"/>
    <property type="molecule type" value="Genomic_DNA"/>
</dbReference>
<reference evidence="2 3" key="1">
    <citation type="submission" date="2017-11" db="EMBL/GenBank/DDBJ databases">
        <title>Bacillus camelliae sp. nov., isolated from pu'er tea.</title>
        <authorList>
            <person name="Niu L."/>
        </authorList>
    </citation>
    <scope>NUCLEOTIDE SEQUENCE [LARGE SCALE GENOMIC DNA]</scope>
    <source>
        <strain evidence="2 3">7578-1</strain>
    </source>
</reference>
<dbReference type="OrthoDB" id="2734473at2"/>
<keyword evidence="1" id="KW-0472">Membrane</keyword>
<dbReference type="RefSeq" id="WP_101354504.1">
    <property type="nucleotide sequence ID" value="NZ_PIQO01000008.1"/>
</dbReference>
<sequence length="207" mass="23449">MLSRILNQQVPTSAGAIVMATRILLLGALHKVVSHHKDLAILSTILVIFLLFILFMAFGRDMIHGLMWERHLRDPISSFEVGTWVAATSISILVMRNFAPFLKAVAFTQFLLNCLWTIGYIVIIIRNYAELFKSTGAILRGKVHGIFLLACVAIQSMIASGQSVLGRLFVNIYGTWLWWFEFFLYGLGLAFILNRYIRSKSHNLTEN</sequence>
<dbReference type="Proteomes" id="UP000233440">
    <property type="component" value="Unassembled WGS sequence"/>
</dbReference>
<keyword evidence="3" id="KW-1185">Reference proteome</keyword>
<name>A0A2N3LJT1_9BACI</name>
<dbReference type="AlphaFoldDB" id="A0A2N3LJT1"/>
<gene>
    <name evidence="2" type="ORF">CWO92_12270</name>
</gene>
<evidence type="ECO:0000313" key="3">
    <source>
        <dbReference type="Proteomes" id="UP000233440"/>
    </source>
</evidence>
<keyword evidence="1" id="KW-0812">Transmembrane</keyword>
<organism evidence="2 3">
    <name type="scientific">Heyndrickxia camelliae</name>
    <dbReference type="NCBI Taxonomy" id="1707093"/>
    <lineage>
        <taxon>Bacteria</taxon>
        <taxon>Bacillati</taxon>
        <taxon>Bacillota</taxon>
        <taxon>Bacilli</taxon>
        <taxon>Bacillales</taxon>
        <taxon>Bacillaceae</taxon>
        <taxon>Heyndrickxia</taxon>
    </lineage>
</organism>
<feature type="transmembrane region" description="Helical" evidence="1">
    <location>
        <begin position="176"/>
        <end position="197"/>
    </location>
</feature>
<feature type="transmembrane region" description="Helical" evidence="1">
    <location>
        <begin position="12"/>
        <end position="33"/>
    </location>
</feature>
<feature type="transmembrane region" description="Helical" evidence="1">
    <location>
        <begin position="146"/>
        <end position="170"/>
    </location>
</feature>
<evidence type="ECO:0000313" key="2">
    <source>
        <dbReference type="EMBL" id="PKR84799.1"/>
    </source>
</evidence>
<feature type="transmembrane region" description="Helical" evidence="1">
    <location>
        <begin position="39"/>
        <end position="58"/>
    </location>
</feature>
<proteinExistence type="predicted"/>
<keyword evidence="1" id="KW-1133">Transmembrane helix</keyword>
<evidence type="ECO:0000256" key="1">
    <source>
        <dbReference type="SAM" id="Phobius"/>
    </source>
</evidence>
<accession>A0A2N3LJT1</accession>
<comment type="caution">
    <text evidence="2">The sequence shown here is derived from an EMBL/GenBank/DDBJ whole genome shotgun (WGS) entry which is preliminary data.</text>
</comment>